<dbReference type="PANTHER" id="PTHR43595:SF2">
    <property type="entry name" value="SMALL RIBOSOMAL SUBUNIT PROTEIN MS42"/>
    <property type="match status" value="1"/>
</dbReference>
<comment type="similarity">
    <text evidence="1 6">Belongs to the iron/manganese superoxide dismutase family.</text>
</comment>
<sequence>MHKLPPLPYDYSDLSPYIDEETMRLHHDKHHQAYIDKLNGALEKYPDWAEKAVADLLGDLEAVPAEIKMAVRNHGGGHFNHSFFWEIMRPGRTDNVPEGELLFKLNEVFGDLLSFKEKFTTAALGQFGSGWVWLVQNGQGELAISTTANQDSPLELGQKPIIGCDVWEHAYYLKYQNRRAEYVDNFFAVINWSVADANFKHAKLG</sequence>
<feature type="domain" description="Manganese/iron superoxide dismutase C-terminal" evidence="8">
    <location>
        <begin position="97"/>
        <end position="196"/>
    </location>
</feature>
<accession>A0A1G2QEP6</accession>
<dbReference type="Pfam" id="PF02777">
    <property type="entry name" value="Sod_Fe_C"/>
    <property type="match status" value="1"/>
</dbReference>
<dbReference type="EMBL" id="MHTJ01000003">
    <property type="protein sequence ID" value="OHA58549.1"/>
    <property type="molecule type" value="Genomic_DNA"/>
</dbReference>
<comment type="catalytic activity">
    <reaction evidence="6">
        <text>2 superoxide + 2 H(+) = H2O2 + O2</text>
        <dbReference type="Rhea" id="RHEA:20696"/>
        <dbReference type="ChEBI" id="CHEBI:15378"/>
        <dbReference type="ChEBI" id="CHEBI:15379"/>
        <dbReference type="ChEBI" id="CHEBI:16240"/>
        <dbReference type="ChEBI" id="CHEBI:18421"/>
        <dbReference type="EC" id="1.15.1.1"/>
    </reaction>
</comment>
<dbReference type="InterPro" id="IPR019831">
    <property type="entry name" value="Mn/Fe_SOD_N"/>
</dbReference>
<feature type="binding site" evidence="5">
    <location>
        <position position="169"/>
    </location>
    <ligand>
        <name>Mn(2+)</name>
        <dbReference type="ChEBI" id="CHEBI:29035"/>
    </ligand>
</feature>
<evidence type="ECO:0000256" key="4">
    <source>
        <dbReference type="ARBA" id="ARBA00023002"/>
    </source>
</evidence>
<dbReference type="InterPro" id="IPR036314">
    <property type="entry name" value="SOD_C_sf"/>
</dbReference>
<dbReference type="PIRSF" id="PIRSF000349">
    <property type="entry name" value="SODismutase"/>
    <property type="match status" value="1"/>
</dbReference>
<dbReference type="PANTHER" id="PTHR43595">
    <property type="entry name" value="37S RIBOSOMAL PROTEIN S26, MITOCHONDRIAL"/>
    <property type="match status" value="1"/>
</dbReference>
<dbReference type="SUPFAM" id="SSF54719">
    <property type="entry name" value="Fe,Mn superoxide dismutase (SOD), C-terminal domain"/>
    <property type="match status" value="1"/>
</dbReference>
<dbReference type="InterPro" id="IPR036324">
    <property type="entry name" value="Mn/Fe_SOD_N_sf"/>
</dbReference>
<gene>
    <name evidence="9" type="ORF">A2571_02135</name>
</gene>
<dbReference type="PRINTS" id="PR01703">
    <property type="entry name" value="MNSODISMTASE"/>
</dbReference>
<feature type="binding site" evidence="5">
    <location>
        <position position="81"/>
    </location>
    <ligand>
        <name>Mn(2+)</name>
        <dbReference type="ChEBI" id="CHEBI:29035"/>
    </ligand>
</feature>
<dbReference type="Gene3D" id="3.55.40.20">
    <property type="entry name" value="Iron/manganese superoxide dismutase, C-terminal domain"/>
    <property type="match status" value="1"/>
</dbReference>
<evidence type="ECO:0000256" key="3">
    <source>
        <dbReference type="ARBA" id="ARBA00022723"/>
    </source>
</evidence>
<evidence type="ECO:0000256" key="5">
    <source>
        <dbReference type="PIRSR" id="PIRSR000349-1"/>
    </source>
</evidence>
<dbReference type="GO" id="GO:0046872">
    <property type="term" value="F:metal ion binding"/>
    <property type="evidence" value="ECO:0007669"/>
    <property type="project" value="UniProtKB-KW"/>
</dbReference>
<feature type="binding site" evidence="5">
    <location>
        <position position="165"/>
    </location>
    <ligand>
        <name>Mn(2+)</name>
        <dbReference type="ChEBI" id="CHEBI:29035"/>
    </ligand>
</feature>
<evidence type="ECO:0000259" key="8">
    <source>
        <dbReference type="Pfam" id="PF02777"/>
    </source>
</evidence>
<evidence type="ECO:0000256" key="2">
    <source>
        <dbReference type="ARBA" id="ARBA00012682"/>
    </source>
</evidence>
<reference evidence="9 10" key="1">
    <citation type="journal article" date="2016" name="Nat. Commun.">
        <title>Thousands of microbial genomes shed light on interconnected biogeochemical processes in an aquifer system.</title>
        <authorList>
            <person name="Anantharaman K."/>
            <person name="Brown C.T."/>
            <person name="Hug L.A."/>
            <person name="Sharon I."/>
            <person name="Castelle C.J."/>
            <person name="Probst A.J."/>
            <person name="Thomas B.C."/>
            <person name="Singh A."/>
            <person name="Wilkins M.J."/>
            <person name="Karaoz U."/>
            <person name="Brodie E.L."/>
            <person name="Williams K.H."/>
            <person name="Hubbard S.S."/>
            <person name="Banfield J.F."/>
        </authorList>
    </citation>
    <scope>NUCLEOTIDE SEQUENCE [LARGE SCALE GENOMIC DNA]</scope>
</reference>
<protein>
    <recommendedName>
        <fullName evidence="2 6">Superoxide dismutase</fullName>
        <ecNumber evidence="2 6">1.15.1.1</ecNumber>
    </recommendedName>
</protein>
<evidence type="ECO:0000313" key="9">
    <source>
        <dbReference type="EMBL" id="OHA58549.1"/>
    </source>
</evidence>
<dbReference type="AlphaFoldDB" id="A0A1G2QEP6"/>
<feature type="domain" description="Manganese/iron superoxide dismutase N-terminal" evidence="7">
    <location>
        <begin position="2"/>
        <end position="88"/>
    </location>
</feature>
<evidence type="ECO:0000313" key="10">
    <source>
        <dbReference type="Proteomes" id="UP000177043"/>
    </source>
</evidence>
<dbReference type="Gene3D" id="1.10.287.990">
    <property type="entry name" value="Fe,Mn superoxide dismutase (SOD) domain"/>
    <property type="match status" value="1"/>
</dbReference>
<dbReference type="FunFam" id="1.10.287.990:FF:000001">
    <property type="entry name" value="Superoxide dismutase"/>
    <property type="match status" value="1"/>
</dbReference>
<dbReference type="FunFam" id="3.55.40.20:FF:000004">
    <property type="entry name" value="Superoxide dismutase [Fe]"/>
    <property type="match status" value="1"/>
</dbReference>
<evidence type="ECO:0000259" key="7">
    <source>
        <dbReference type="Pfam" id="PF00081"/>
    </source>
</evidence>
<name>A0A1G2QEP6_9BACT</name>
<organism evidence="9 10">
    <name type="scientific">Candidatus Vogelbacteria bacterium RIFOXYD1_FULL_44_32</name>
    <dbReference type="NCBI Taxonomy" id="1802438"/>
    <lineage>
        <taxon>Bacteria</taxon>
        <taxon>Candidatus Vogeliibacteriota</taxon>
    </lineage>
</organism>
<keyword evidence="4 6" id="KW-0560">Oxidoreductase</keyword>
<dbReference type="GO" id="GO:0005737">
    <property type="term" value="C:cytoplasm"/>
    <property type="evidence" value="ECO:0007669"/>
    <property type="project" value="TreeGrafter"/>
</dbReference>
<dbReference type="Proteomes" id="UP000177043">
    <property type="component" value="Unassembled WGS sequence"/>
</dbReference>
<dbReference type="InterPro" id="IPR019833">
    <property type="entry name" value="Mn/Fe_SOD_BS"/>
</dbReference>
<feature type="binding site" evidence="5">
    <location>
        <position position="26"/>
    </location>
    <ligand>
        <name>Mn(2+)</name>
        <dbReference type="ChEBI" id="CHEBI:29035"/>
    </ligand>
</feature>
<dbReference type="Pfam" id="PF00081">
    <property type="entry name" value="Sod_Fe_N"/>
    <property type="match status" value="1"/>
</dbReference>
<evidence type="ECO:0000256" key="6">
    <source>
        <dbReference type="RuleBase" id="RU000414"/>
    </source>
</evidence>
<dbReference type="PROSITE" id="PS00088">
    <property type="entry name" value="SOD_MN"/>
    <property type="match status" value="1"/>
</dbReference>
<proteinExistence type="inferred from homology"/>
<evidence type="ECO:0000256" key="1">
    <source>
        <dbReference type="ARBA" id="ARBA00008714"/>
    </source>
</evidence>
<dbReference type="EC" id="1.15.1.1" evidence="2 6"/>
<comment type="function">
    <text evidence="6">Destroys radicals which are normally produced within the cells and which are toxic to biological systems.</text>
</comment>
<dbReference type="SUPFAM" id="SSF46609">
    <property type="entry name" value="Fe,Mn superoxide dismutase (SOD), N-terminal domain"/>
    <property type="match status" value="1"/>
</dbReference>
<comment type="caution">
    <text evidence="9">The sequence shown here is derived from an EMBL/GenBank/DDBJ whole genome shotgun (WGS) entry which is preliminary data.</text>
</comment>
<dbReference type="InterPro" id="IPR001189">
    <property type="entry name" value="Mn/Fe_SOD"/>
</dbReference>
<dbReference type="STRING" id="1802438.A2571_02135"/>
<keyword evidence="3 5" id="KW-0479">Metal-binding</keyword>
<dbReference type="InterPro" id="IPR019832">
    <property type="entry name" value="Mn/Fe_SOD_C"/>
</dbReference>
<dbReference type="GO" id="GO:0004784">
    <property type="term" value="F:superoxide dismutase activity"/>
    <property type="evidence" value="ECO:0007669"/>
    <property type="project" value="UniProtKB-EC"/>
</dbReference>